<reference evidence="2 3" key="1">
    <citation type="journal article" date="2018" name="Arch. Microbiol.">
        <title>Hymenobacter segetis sp. nov., isolated from soil.</title>
        <authorList>
            <person name="Ten L.N."/>
            <person name="Lim S.J."/>
            <person name="Kim B.O."/>
            <person name="Kang I.K."/>
            <person name="Jung H.Y."/>
        </authorList>
    </citation>
    <scope>NUCLEOTIDE SEQUENCE [LARGE SCALE GENOMIC DNA]</scope>
    <source>
        <strain evidence="2 3">S7-3-11</strain>
    </source>
</reference>
<feature type="repeat" description="TPR" evidence="1">
    <location>
        <begin position="65"/>
        <end position="98"/>
    </location>
</feature>
<gene>
    <name evidence="2" type="ORF">AAFH49_01190</name>
</gene>
<accession>A0ABU9LPR7</accession>
<evidence type="ECO:0008006" key="4">
    <source>
        <dbReference type="Google" id="ProtNLM"/>
    </source>
</evidence>
<comment type="caution">
    <text evidence="2">The sequence shown here is derived from an EMBL/GenBank/DDBJ whole genome shotgun (WGS) entry which is preliminary data.</text>
</comment>
<evidence type="ECO:0000313" key="3">
    <source>
        <dbReference type="Proteomes" id="UP001479606"/>
    </source>
</evidence>
<evidence type="ECO:0000256" key="1">
    <source>
        <dbReference type="PROSITE-ProRule" id="PRU00339"/>
    </source>
</evidence>
<name>A0ABU9LPR7_9BACT</name>
<dbReference type="PANTHER" id="PTHR45588:SF1">
    <property type="entry name" value="WW DOMAIN-CONTAINING PROTEIN"/>
    <property type="match status" value="1"/>
</dbReference>
<dbReference type="RefSeq" id="WP_342295367.1">
    <property type="nucleotide sequence ID" value="NZ_JBCEVZ010000002.1"/>
</dbReference>
<keyword evidence="3" id="KW-1185">Reference proteome</keyword>
<dbReference type="InterPro" id="IPR011990">
    <property type="entry name" value="TPR-like_helical_dom_sf"/>
</dbReference>
<protein>
    <recommendedName>
        <fullName evidence="4">Tetratricopeptide repeat protein</fullName>
    </recommendedName>
</protein>
<dbReference type="SUPFAM" id="SSF48452">
    <property type="entry name" value="TPR-like"/>
    <property type="match status" value="1"/>
</dbReference>
<dbReference type="PROSITE" id="PS51257">
    <property type="entry name" value="PROKAR_LIPOPROTEIN"/>
    <property type="match status" value="1"/>
</dbReference>
<dbReference type="InterPro" id="IPR019734">
    <property type="entry name" value="TPR_rpt"/>
</dbReference>
<evidence type="ECO:0000313" key="2">
    <source>
        <dbReference type="EMBL" id="MEL5992802.1"/>
    </source>
</evidence>
<keyword evidence="1" id="KW-0802">TPR repeat</keyword>
<proteinExistence type="predicted"/>
<dbReference type="PROSITE" id="PS50005">
    <property type="entry name" value="TPR"/>
    <property type="match status" value="1"/>
</dbReference>
<dbReference type="PANTHER" id="PTHR45588">
    <property type="entry name" value="TPR DOMAIN-CONTAINING PROTEIN"/>
    <property type="match status" value="1"/>
</dbReference>
<dbReference type="EMBL" id="JBCEVZ010000002">
    <property type="protein sequence ID" value="MEL5992802.1"/>
    <property type="molecule type" value="Genomic_DNA"/>
</dbReference>
<sequence length="573" mass="63710">MQRTSLNWTIITLLALASSCREKTTTPSQAAITQLSLKRGQVITCGASNQQLGAVQFKVSCGAAAQADFDLGLKLLHSFEYDEAEKVFAKIIDKNPACAMAYWGVAMANFHPLWTPPAEPELQKGLKAITLAQSITQKTAREADYIDAIAAFYQDADHADHRTRCGRFEKAMEALHTKYPADKEATIFYALALNASANPADKQFVNQKKAGQLLAALYPNEPNHPGIIHYIIHTYDYPELAELALPAARKYAAVAPSSAHALHMPSHIFTRLGLWEECINSNLASVASAQCYAQEAGLPGHWDEELHGMDYLMYAYLQRGENALAQQQWDHLQNIKIVTPQNFKVAYAFAAIPARYLLENRRWQEAAALEINRPDFPWQDFPWQRAIVHFTRALGLVHSNKVVAAKAELQALKELQGKLLAQKDEYKARQVEIQVKAAEAWILWREGQGDAALELMHAAADLEDGTEKHPVTPSEVLPARELLGDMLLQFNKPQEALMAYEANLRKHPNRFNGLCGAGLAASRAGDAAKATRYYQQLLRVANLAKSDRPEIAAAQQFLQAHRPPQKLMSTTNI</sequence>
<dbReference type="Gene3D" id="1.25.40.10">
    <property type="entry name" value="Tetratricopeptide repeat domain"/>
    <property type="match status" value="2"/>
</dbReference>
<dbReference type="Proteomes" id="UP001479606">
    <property type="component" value="Unassembled WGS sequence"/>
</dbReference>
<organism evidence="2 3">
    <name type="scientific">Hymenobacter segetis</name>
    <dbReference type="NCBI Taxonomy" id="2025509"/>
    <lineage>
        <taxon>Bacteria</taxon>
        <taxon>Pseudomonadati</taxon>
        <taxon>Bacteroidota</taxon>
        <taxon>Cytophagia</taxon>
        <taxon>Cytophagales</taxon>
        <taxon>Hymenobacteraceae</taxon>
        <taxon>Hymenobacter</taxon>
    </lineage>
</organism>